<sequence length="92" mass="9972">MVVHSIAAIVPLLRVDPDQKPRLEEIHVNLIDRLAEAKQQGWLGEVSAIETALAAAEQKLQAMREAATRTTTVSLGMPDTRRSVGRSSGRGT</sequence>
<organism evidence="3 4">
    <name type="scientific">Nonomuraea rosea</name>
    <dbReference type="NCBI Taxonomy" id="638574"/>
    <lineage>
        <taxon>Bacteria</taxon>
        <taxon>Bacillati</taxon>
        <taxon>Actinomycetota</taxon>
        <taxon>Actinomycetes</taxon>
        <taxon>Streptosporangiales</taxon>
        <taxon>Streptosporangiaceae</taxon>
        <taxon>Nonomuraea</taxon>
    </lineage>
</organism>
<protein>
    <submittedName>
        <fullName evidence="3">Uncharacterized protein</fullName>
    </submittedName>
</protein>
<feature type="region of interest" description="Disordered" evidence="2">
    <location>
        <begin position="69"/>
        <end position="92"/>
    </location>
</feature>
<comment type="caution">
    <text evidence="3">The sequence shown here is derived from an EMBL/GenBank/DDBJ whole genome shotgun (WGS) entry which is preliminary data.</text>
</comment>
<reference evidence="4" key="1">
    <citation type="journal article" date="2019" name="Int. J. Syst. Evol. Microbiol.">
        <title>The Global Catalogue of Microorganisms (GCM) 10K type strain sequencing project: providing services to taxonomists for standard genome sequencing and annotation.</title>
        <authorList>
            <consortium name="The Broad Institute Genomics Platform"/>
            <consortium name="The Broad Institute Genome Sequencing Center for Infectious Disease"/>
            <person name="Wu L."/>
            <person name="Ma J."/>
        </authorList>
    </citation>
    <scope>NUCLEOTIDE SEQUENCE [LARGE SCALE GENOMIC DNA]</scope>
    <source>
        <strain evidence="4">JCM 17326</strain>
    </source>
</reference>
<accession>A0ABP7A9S9</accession>
<dbReference type="Proteomes" id="UP001500630">
    <property type="component" value="Unassembled WGS sequence"/>
</dbReference>
<dbReference type="EMBL" id="BAABDQ010000099">
    <property type="protein sequence ID" value="GAA3627768.1"/>
    <property type="molecule type" value="Genomic_DNA"/>
</dbReference>
<feature type="coiled-coil region" evidence="1">
    <location>
        <begin position="20"/>
        <end position="66"/>
    </location>
</feature>
<evidence type="ECO:0000313" key="4">
    <source>
        <dbReference type="Proteomes" id="UP001500630"/>
    </source>
</evidence>
<evidence type="ECO:0000313" key="3">
    <source>
        <dbReference type="EMBL" id="GAA3627768.1"/>
    </source>
</evidence>
<proteinExistence type="predicted"/>
<keyword evidence="4" id="KW-1185">Reference proteome</keyword>
<evidence type="ECO:0000256" key="1">
    <source>
        <dbReference type="SAM" id="Coils"/>
    </source>
</evidence>
<dbReference type="RefSeq" id="WP_345581349.1">
    <property type="nucleotide sequence ID" value="NZ_BAABDQ010000099.1"/>
</dbReference>
<name>A0ABP7A9S9_9ACTN</name>
<evidence type="ECO:0000256" key="2">
    <source>
        <dbReference type="SAM" id="MobiDB-lite"/>
    </source>
</evidence>
<keyword evidence="1" id="KW-0175">Coiled coil</keyword>
<gene>
    <name evidence="3" type="ORF">GCM10022419_136170</name>
</gene>